<evidence type="ECO:0000313" key="2">
    <source>
        <dbReference type="EMBL" id="GAF71077.1"/>
    </source>
</evidence>
<accession>X0S580</accession>
<protein>
    <submittedName>
        <fullName evidence="2">Uncharacterized protein</fullName>
    </submittedName>
</protein>
<keyword evidence="1" id="KW-0812">Transmembrane</keyword>
<keyword evidence="1" id="KW-0472">Membrane</keyword>
<evidence type="ECO:0000256" key="1">
    <source>
        <dbReference type="SAM" id="Phobius"/>
    </source>
</evidence>
<gene>
    <name evidence="2" type="ORF">S01H1_15155</name>
</gene>
<organism evidence="2">
    <name type="scientific">marine sediment metagenome</name>
    <dbReference type="NCBI Taxonomy" id="412755"/>
    <lineage>
        <taxon>unclassified sequences</taxon>
        <taxon>metagenomes</taxon>
        <taxon>ecological metagenomes</taxon>
    </lineage>
</organism>
<feature type="transmembrane region" description="Helical" evidence="1">
    <location>
        <begin position="20"/>
        <end position="44"/>
    </location>
</feature>
<reference evidence="2" key="1">
    <citation type="journal article" date="2014" name="Front. Microbiol.">
        <title>High frequency of phylogenetically diverse reductive dehalogenase-homologous genes in deep subseafloor sedimentary metagenomes.</title>
        <authorList>
            <person name="Kawai M."/>
            <person name="Futagami T."/>
            <person name="Toyoda A."/>
            <person name="Takaki Y."/>
            <person name="Nishi S."/>
            <person name="Hori S."/>
            <person name="Arai W."/>
            <person name="Tsubouchi T."/>
            <person name="Morono Y."/>
            <person name="Uchiyama I."/>
            <person name="Ito T."/>
            <person name="Fujiyama A."/>
            <person name="Inagaki F."/>
            <person name="Takami H."/>
        </authorList>
    </citation>
    <scope>NUCLEOTIDE SEQUENCE</scope>
    <source>
        <strain evidence="2">Expedition CK06-06</strain>
    </source>
</reference>
<dbReference type="EMBL" id="BARS01007910">
    <property type="protein sequence ID" value="GAF71077.1"/>
    <property type="molecule type" value="Genomic_DNA"/>
</dbReference>
<comment type="caution">
    <text evidence="2">The sequence shown here is derived from an EMBL/GenBank/DDBJ whole genome shotgun (WGS) entry which is preliminary data.</text>
</comment>
<keyword evidence="1" id="KW-1133">Transmembrane helix</keyword>
<proteinExistence type="predicted"/>
<dbReference type="AlphaFoldDB" id="X0S580"/>
<name>X0S580_9ZZZZ</name>
<sequence>AIVICVGSYGSLRVLYSLELLIYIYVIIIVLDIILPAICIKALMSIMPKN</sequence>
<feature type="non-terminal residue" evidence="2">
    <location>
        <position position="1"/>
    </location>
</feature>